<dbReference type="PANTHER" id="PTHR34978:SF3">
    <property type="entry name" value="SLR0241 PROTEIN"/>
    <property type="match status" value="1"/>
</dbReference>
<evidence type="ECO:0000313" key="3">
    <source>
        <dbReference type="EMBL" id="MCX3265828.1"/>
    </source>
</evidence>
<dbReference type="PANTHER" id="PTHR34978">
    <property type="entry name" value="POSSIBLE SENSOR-TRANSDUCER PROTEIN BLAR"/>
    <property type="match status" value="1"/>
</dbReference>
<feature type="transmembrane region" description="Helical" evidence="1">
    <location>
        <begin position="47"/>
        <end position="66"/>
    </location>
</feature>
<dbReference type="InterPro" id="IPR052173">
    <property type="entry name" value="Beta-lactam_resp_regulator"/>
</dbReference>
<evidence type="ECO:0000256" key="1">
    <source>
        <dbReference type="SAM" id="Phobius"/>
    </source>
</evidence>
<reference evidence="3" key="1">
    <citation type="submission" date="2022-11" db="EMBL/GenBank/DDBJ databases">
        <authorList>
            <person name="Graham C."/>
            <person name="Newman J.D."/>
        </authorList>
    </citation>
    <scope>NUCLEOTIDE SEQUENCE</scope>
    <source>
        <strain evidence="3">DSM 19486</strain>
    </source>
</reference>
<dbReference type="Pfam" id="PF05569">
    <property type="entry name" value="Peptidase_M56"/>
    <property type="match status" value="1"/>
</dbReference>
<keyword evidence="4" id="KW-1185">Reference proteome</keyword>
<dbReference type="CDD" id="cd07341">
    <property type="entry name" value="M56_BlaR1_MecR1_like"/>
    <property type="match status" value="1"/>
</dbReference>
<organism evidence="3 4">
    <name type="scientific">Pedobacter agri</name>
    <dbReference type="NCBI Taxonomy" id="454586"/>
    <lineage>
        <taxon>Bacteria</taxon>
        <taxon>Pseudomonadati</taxon>
        <taxon>Bacteroidota</taxon>
        <taxon>Sphingobacteriia</taxon>
        <taxon>Sphingobacteriales</taxon>
        <taxon>Sphingobacteriaceae</taxon>
        <taxon>Pedobacter</taxon>
    </lineage>
</organism>
<feature type="domain" description="Peptidase M56" evidence="2">
    <location>
        <begin position="101"/>
        <end position="205"/>
    </location>
</feature>
<dbReference type="AlphaFoldDB" id="A0A9X3IAQ4"/>
<feature type="transmembrane region" description="Helical" evidence="1">
    <location>
        <begin position="216"/>
        <end position="239"/>
    </location>
</feature>
<dbReference type="InterPro" id="IPR008756">
    <property type="entry name" value="Peptidase_M56"/>
</dbReference>
<comment type="caution">
    <text evidence="3">The sequence shown here is derived from an EMBL/GenBank/DDBJ whole genome shotgun (WGS) entry which is preliminary data.</text>
</comment>
<sequence>MVIETREWSEKPQLEKLSDEPFNMMQPLAVEYEPKQATEIDWNMMGFYAYLSITAMLLLVCFWRLFALLKYAKGFKQIDGLKLISKTEGFTNCSFFNYVFIDDQLNESELQVLLRHERVHVQQFHSIDKMLLMLFKVLFWFNPVIYLFDKAVEQNHEYEADEITSSGCGSETYANLLLKLAVAKSDMPLIHNFVKSPIKDRIKMLFNSKSKNMKKLTYLLALPVVFGLVWLFAVEVVYAQSETKKDVFTPDALQNKAPKYHELPLPNVKQTDSYFTSKEYLELKEISELAIGKTLNGIINKDYKSKSTIGYDDGKLFKSQGTTYILPKMYLGQQTLNLLKTGDELKIVVASTGFTRGEKFVYLNPKQVFSGDKLIYQMPEPKVYPFLYEVNSVRFNDGLISSITPSGAKKIFNVISNGYNFKLIVDESQTALAYLNNFKKGDSIRLRFVHEVKTGAKSYLVKDWISISKNVKTFGVQNKRLFYKFYKEDGHQKVAGLKADTSKKTVVPKIMSFTKLNVDKRNNISKMEDAVIKIKSDVLSAEKVEWDTNKNILTAKEATLTTFDGTKMVASLVVFNLNKGNFKAYSENGNFRVDNLDMINYDKTKTPKVEYRADSVKFNKSKSIIYMFGNAKVAYDDVNLSGSKIIYDAGRGLFKATNAIIYHHSKNVKADSIYYDVRTSKAKLFGADLDR</sequence>
<evidence type="ECO:0000259" key="2">
    <source>
        <dbReference type="Pfam" id="PF05569"/>
    </source>
</evidence>
<proteinExistence type="predicted"/>
<dbReference type="Proteomes" id="UP001142592">
    <property type="component" value="Unassembled WGS sequence"/>
</dbReference>
<protein>
    <recommendedName>
        <fullName evidence="2">Peptidase M56 domain-containing protein</fullName>
    </recommendedName>
</protein>
<name>A0A9X3IAQ4_9SPHI</name>
<keyword evidence="1" id="KW-0812">Transmembrane</keyword>
<evidence type="ECO:0000313" key="4">
    <source>
        <dbReference type="Proteomes" id="UP001142592"/>
    </source>
</evidence>
<accession>A0A9X3IAQ4</accession>
<gene>
    <name evidence="3" type="ORF">OQZ29_13805</name>
</gene>
<keyword evidence="1" id="KW-0472">Membrane</keyword>
<dbReference type="EMBL" id="JAPJUH010000004">
    <property type="protein sequence ID" value="MCX3265828.1"/>
    <property type="molecule type" value="Genomic_DNA"/>
</dbReference>
<dbReference type="RefSeq" id="WP_162097927.1">
    <property type="nucleotide sequence ID" value="NZ_JAPJUH010000004.1"/>
</dbReference>
<dbReference type="Gene3D" id="2.60.450.10">
    <property type="entry name" value="Lipopolysaccharide (LPS) transport protein A like domain"/>
    <property type="match status" value="1"/>
</dbReference>
<keyword evidence="1" id="KW-1133">Transmembrane helix</keyword>